<dbReference type="SUPFAM" id="SSF56672">
    <property type="entry name" value="DNA/RNA polymerases"/>
    <property type="match status" value="1"/>
</dbReference>
<dbReference type="Gene3D" id="3.10.10.10">
    <property type="entry name" value="HIV Type 1 Reverse Transcriptase, subunit A, domain 1"/>
    <property type="match status" value="1"/>
</dbReference>
<keyword evidence="1" id="KW-0812">Transmembrane</keyword>
<organism evidence="2 3">
    <name type="scientific">Pisum sativum</name>
    <name type="common">Garden pea</name>
    <name type="synonym">Lathyrus oleraceus</name>
    <dbReference type="NCBI Taxonomy" id="3888"/>
    <lineage>
        <taxon>Eukaryota</taxon>
        <taxon>Viridiplantae</taxon>
        <taxon>Streptophyta</taxon>
        <taxon>Embryophyta</taxon>
        <taxon>Tracheophyta</taxon>
        <taxon>Spermatophyta</taxon>
        <taxon>Magnoliopsida</taxon>
        <taxon>eudicotyledons</taxon>
        <taxon>Gunneridae</taxon>
        <taxon>Pentapetalae</taxon>
        <taxon>rosids</taxon>
        <taxon>fabids</taxon>
        <taxon>Fabales</taxon>
        <taxon>Fabaceae</taxon>
        <taxon>Papilionoideae</taxon>
        <taxon>50 kb inversion clade</taxon>
        <taxon>NPAAA clade</taxon>
        <taxon>Hologalegina</taxon>
        <taxon>IRL clade</taxon>
        <taxon>Fabeae</taxon>
        <taxon>Lathyrus</taxon>
    </lineage>
</organism>
<keyword evidence="1" id="KW-1133">Transmembrane helix</keyword>
<evidence type="ECO:0000313" key="2">
    <source>
        <dbReference type="EMBL" id="KAI5397217.1"/>
    </source>
</evidence>
<sequence>MSQLQKNPAIKRMSPAEMELREKGLCYFCDEKFSFSHKCPNKQLMLLDIDPDIDLHPTQTEAQKEQDIDQTVEHHLLLNALNGTTGFGVIRFKGLPVEPTQKCNVLVGNGQNMKAEDPEMATLLHTYRVIFQIPKGLPPNKELDHGIVLKAGSQPVKVKPYRYPHSQKEQIEKMVQETLEEGIIQPSVSLLSSPIILVRKKNGTWRCCTYYKALNAITIKDSFPMPTVDELLDKLHGEKYFSKLQLKILPPLKFYVISYALGYDCNNYKVISLTKGIGRVHVHVHAFGTYSWRMIEDFPDPNFINYAPRTILNNYVNWLASGFIVFLDLKSESYQNVSLPADIRIPNSTICTFSGCLSSLLTGLVLGFLLFGQ</sequence>
<comment type="caution">
    <text evidence="2">The sequence shown here is derived from an EMBL/GenBank/DDBJ whole genome shotgun (WGS) entry which is preliminary data.</text>
</comment>
<dbReference type="EMBL" id="JAMSHJ010000006">
    <property type="protein sequence ID" value="KAI5397217.1"/>
    <property type="molecule type" value="Genomic_DNA"/>
</dbReference>
<reference evidence="2 3" key="1">
    <citation type="journal article" date="2022" name="Nat. Genet.">
        <title>Improved pea reference genome and pan-genome highlight genomic features and evolutionary characteristics.</title>
        <authorList>
            <person name="Yang T."/>
            <person name="Liu R."/>
            <person name="Luo Y."/>
            <person name="Hu S."/>
            <person name="Wang D."/>
            <person name="Wang C."/>
            <person name="Pandey M.K."/>
            <person name="Ge S."/>
            <person name="Xu Q."/>
            <person name="Li N."/>
            <person name="Li G."/>
            <person name="Huang Y."/>
            <person name="Saxena R.K."/>
            <person name="Ji Y."/>
            <person name="Li M."/>
            <person name="Yan X."/>
            <person name="He Y."/>
            <person name="Liu Y."/>
            <person name="Wang X."/>
            <person name="Xiang C."/>
            <person name="Varshney R.K."/>
            <person name="Ding H."/>
            <person name="Gao S."/>
            <person name="Zong X."/>
        </authorList>
    </citation>
    <scope>NUCLEOTIDE SEQUENCE [LARGE SCALE GENOMIC DNA]</scope>
    <source>
        <strain evidence="2 3">cv. Zhongwan 6</strain>
    </source>
</reference>
<dbReference type="AlphaFoldDB" id="A0A9D4W8W9"/>
<dbReference type="Gramene" id="Psat06G0314900-T1">
    <property type="protein sequence ID" value="KAI5397217.1"/>
    <property type="gene ID" value="KIW84_063149"/>
</dbReference>
<proteinExistence type="predicted"/>
<evidence type="ECO:0000313" key="3">
    <source>
        <dbReference type="Proteomes" id="UP001058974"/>
    </source>
</evidence>
<evidence type="ECO:0000256" key="1">
    <source>
        <dbReference type="SAM" id="Phobius"/>
    </source>
</evidence>
<name>A0A9D4W8W9_PEA</name>
<gene>
    <name evidence="2" type="ORF">KIW84_063149</name>
</gene>
<dbReference type="InterPro" id="IPR043502">
    <property type="entry name" value="DNA/RNA_pol_sf"/>
</dbReference>
<protein>
    <submittedName>
        <fullName evidence="2">Uncharacterized protein</fullName>
    </submittedName>
</protein>
<accession>A0A9D4W8W9</accession>
<dbReference type="PANTHER" id="PTHR24559:SF434">
    <property type="entry name" value="RNA-DIRECTED DNA POLYMERASE HOMOLOG"/>
    <property type="match status" value="1"/>
</dbReference>
<keyword evidence="1" id="KW-0472">Membrane</keyword>
<feature type="transmembrane region" description="Helical" evidence="1">
    <location>
        <begin position="352"/>
        <end position="371"/>
    </location>
</feature>
<keyword evidence="3" id="KW-1185">Reference proteome</keyword>
<dbReference type="PANTHER" id="PTHR24559">
    <property type="entry name" value="TRANSPOSON TY3-I GAG-POL POLYPROTEIN"/>
    <property type="match status" value="1"/>
</dbReference>
<dbReference type="Proteomes" id="UP001058974">
    <property type="component" value="Chromosome 6"/>
</dbReference>
<dbReference type="InterPro" id="IPR053134">
    <property type="entry name" value="RNA-dir_DNA_polymerase"/>
</dbReference>